<dbReference type="Proteomes" id="UP000326396">
    <property type="component" value="Linkage Group LG8"/>
</dbReference>
<gene>
    <name evidence="2" type="ORF">E3N88_38869</name>
</gene>
<feature type="region of interest" description="Disordered" evidence="1">
    <location>
        <begin position="37"/>
        <end position="91"/>
    </location>
</feature>
<evidence type="ECO:0000256" key="1">
    <source>
        <dbReference type="SAM" id="MobiDB-lite"/>
    </source>
</evidence>
<feature type="compositionally biased region" description="Basic and acidic residues" evidence="1">
    <location>
        <begin position="37"/>
        <end position="59"/>
    </location>
</feature>
<name>A0A5N6LXQ6_9ASTR</name>
<organism evidence="2 3">
    <name type="scientific">Mikania micrantha</name>
    <name type="common">bitter vine</name>
    <dbReference type="NCBI Taxonomy" id="192012"/>
    <lineage>
        <taxon>Eukaryota</taxon>
        <taxon>Viridiplantae</taxon>
        <taxon>Streptophyta</taxon>
        <taxon>Embryophyta</taxon>
        <taxon>Tracheophyta</taxon>
        <taxon>Spermatophyta</taxon>
        <taxon>Magnoliopsida</taxon>
        <taxon>eudicotyledons</taxon>
        <taxon>Gunneridae</taxon>
        <taxon>Pentapetalae</taxon>
        <taxon>asterids</taxon>
        <taxon>campanulids</taxon>
        <taxon>Asterales</taxon>
        <taxon>Asteraceae</taxon>
        <taxon>Asteroideae</taxon>
        <taxon>Heliantheae alliance</taxon>
        <taxon>Eupatorieae</taxon>
        <taxon>Mikania</taxon>
    </lineage>
</organism>
<protein>
    <submittedName>
        <fullName evidence="2">Uncharacterized protein</fullName>
    </submittedName>
</protein>
<dbReference type="AlphaFoldDB" id="A0A5N6LXQ6"/>
<comment type="caution">
    <text evidence="2">The sequence shown here is derived from an EMBL/GenBank/DDBJ whole genome shotgun (WGS) entry which is preliminary data.</text>
</comment>
<keyword evidence="3" id="KW-1185">Reference proteome</keyword>
<proteinExistence type="predicted"/>
<accession>A0A5N6LXQ6</accession>
<reference evidence="2 3" key="1">
    <citation type="submission" date="2019-05" db="EMBL/GenBank/DDBJ databases">
        <title>Mikania micrantha, genome provides insights into the molecular mechanism of rapid growth.</title>
        <authorList>
            <person name="Liu B."/>
        </authorList>
    </citation>
    <scope>NUCLEOTIDE SEQUENCE [LARGE SCALE GENOMIC DNA]</scope>
    <source>
        <strain evidence="2">NLD-2019</strain>
        <tissue evidence="2">Leaf</tissue>
    </source>
</reference>
<evidence type="ECO:0000313" key="2">
    <source>
        <dbReference type="EMBL" id="KAD2805492.1"/>
    </source>
</evidence>
<dbReference type="EMBL" id="SZYD01000018">
    <property type="protein sequence ID" value="KAD2805492.1"/>
    <property type="molecule type" value="Genomic_DNA"/>
</dbReference>
<feature type="compositionally biased region" description="Basic and acidic residues" evidence="1">
    <location>
        <begin position="73"/>
        <end position="91"/>
    </location>
</feature>
<sequence length="142" mass="16320">MADVSSPFFTLYYHQQHQHTLNPSIAITTDMVAEEANKAEVQHKTHIEEKLEKKKAQYREDEEQNSSHTQNSRRKESNHRSKRGEGVLKAEEIAAKCQATGSDPKETNEMVFKIHASYKSPNLDIKPHGPNKWILNKVRALE</sequence>
<evidence type="ECO:0000313" key="3">
    <source>
        <dbReference type="Proteomes" id="UP000326396"/>
    </source>
</evidence>